<dbReference type="Proteomes" id="UP000095256">
    <property type="component" value="Unassembled WGS sequence"/>
</dbReference>
<sequence length="463" mass="53678">MQFYAYDRTSSWDTHKVSNEAQWLKIKTYVQKISGATVMRFSDYGRSGGTIEREGFQALREAITASSEERVLLVWRYDRIARNVAVAIEFMSLCEQHHVHIVSLSEPLPQGAGTGIAAQKMFIQLLFIHGEMQRTSIIENIRSGLFYKQKQGLYLSSRVPFGYQLVKGMVKQEPTEAKAVCRLFELYLTGNFGYQCLAHQLNEEGYIFRNKQPFRRHNIAQILKNRLYTGEIKGGSFGAYTGEVESIVTKKQFQQAQQIRESRQVQKKDERVYLLRKKVECPYCQRKLSPKRQVNTEKTSCCYYYYCSNRSCKGIFIEATQVEAHVLKSLHDFIHLEVVYSEIVKEMNQQILLLKKAEQKQRQRKVKSKDRIMREFEAGKLTVEAMKAQLETLTINDGTGVLSLATRKQYEKKLQEILKLKEQPIQALLLSQVARITIDTTKKLTGIYLTKVPENIYREKDII</sequence>
<dbReference type="PROSITE" id="PS51737">
    <property type="entry name" value="RECOMBINASE_DNA_BIND"/>
    <property type="match status" value="1"/>
</dbReference>
<accession>A0A1E5KUB4</accession>
<organism evidence="3 4">
    <name type="scientific">Enterococcus rivorum</name>
    <dbReference type="NCBI Taxonomy" id="762845"/>
    <lineage>
        <taxon>Bacteria</taxon>
        <taxon>Bacillati</taxon>
        <taxon>Bacillota</taxon>
        <taxon>Bacilli</taxon>
        <taxon>Lactobacillales</taxon>
        <taxon>Enterococcaceae</taxon>
        <taxon>Enterococcus</taxon>
    </lineage>
</organism>
<dbReference type="Pfam" id="PF07508">
    <property type="entry name" value="Recombinase"/>
    <property type="match status" value="1"/>
</dbReference>
<dbReference type="OrthoDB" id="9797501at2"/>
<keyword evidence="4" id="KW-1185">Reference proteome</keyword>
<evidence type="ECO:0008006" key="5">
    <source>
        <dbReference type="Google" id="ProtNLM"/>
    </source>
</evidence>
<dbReference type="GO" id="GO:0000150">
    <property type="term" value="F:DNA strand exchange activity"/>
    <property type="evidence" value="ECO:0007669"/>
    <property type="project" value="InterPro"/>
</dbReference>
<dbReference type="PANTHER" id="PTHR30461:SF23">
    <property type="entry name" value="DNA RECOMBINASE-RELATED"/>
    <property type="match status" value="1"/>
</dbReference>
<evidence type="ECO:0000313" key="3">
    <source>
        <dbReference type="EMBL" id="OEH81477.1"/>
    </source>
</evidence>
<dbReference type="AlphaFoldDB" id="A0A1E5KUB4"/>
<dbReference type="InterPro" id="IPR038109">
    <property type="entry name" value="DNA_bind_recomb_sf"/>
</dbReference>
<evidence type="ECO:0000313" key="4">
    <source>
        <dbReference type="Proteomes" id="UP000095256"/>
    </source>
</evidence>
<proteinExistence type="predicted"/>
<dbReference type="SMART" id="SM00857">
    <property type="entry name" value="Resolvase"/>
    <property type="match status" value="1"/>
</dbReference>
<dbReference type="SUPFAM" id="SSF53041">
    <property type="entry name" value="Resolvase-like"/>
    <property type="match status" value="1"/>
</dbReference>
<dbReference type="RefSeq" id="WP_069699532.1">
    <property type="nucleotide sequence ID" value="NZ_JAGGMA010000013.1"/>
</dbReference>
<dbReference type="PROSITE" id="PS00028">
    <property type="entry name" value="ZINC_FINGER_C2H2_1"/>
    <property type="match status" value="1"/>
</dbReference>
<reference evidence="3 4" key="1">
    <citation type="submission" date="2016-09" db="EMBL/GenBank/DDBJ databases">
        <authorList>
            <person name="Capua I."/>
            <person name="De Benedictis P."/>
            <person name="Joannis T."/>
            <person name="Lombin L.H."/>
            <person name="Cattoli G."/>
        </authorList>
    </citation>
    <scope>NUCLEOTIDE SEQUENCE [LARGE SCALE GENOMIC DNA]</scope>
    <source>
        <strain evidence="3 4">LMG 25899</strain>
    </source>
</reference>
<name>A0A1E5KUB4_9ENTE</name>
<dbReference type="EMBL" id="MIEK01000045">
    <property type="protein sequence ID" value="OEH81477.1"/>
    <property type="molecule type" value="Genomic_DNA"/>
</dbReference>
<dbReference type="InterPro" id="IPR013087">
    <property type="entry name" value="Znf_C2H2_type"/>
</dbReference>
<evidence type="ECO:0000259" key="2">
    <source>
        <dbReference type="PROSITE" id="PS51737"/>
    </source>
</evidence>
<dbReference type="Gene3D" id="3.90.1750.20">
    <property type="entry name" value="Putative Large Serine Recombinase, Chain B, Domain 2"/>
    <property type="match status" value="1"/>
</dbReference>
<dbReference type="PROSITE" id="PS51736">
    <property type="entry name" value="RECOMBINASES_3"/>
    <property type="match status" value="1"/>
</dbReference>
<dbReference type="STRING" id="762845.BCR26_04320"/>
<dbReference type="InterPro" id="IPR011109">
    <property type="entry name" value="DNA_bind_recombinase_dom"/>
</dbReference>
<dbReference type="PANTHER" id="PTHR30461">
    <property type="entry name" value="DNA-INVERTASE FROM LAMBDOID PROPHAGE"/>
    <property type="match status" value="1"/>
</dbReference>
<dbReference type="Gene3D" id="3.40.50.1390">
    <property type="entry name" value="Resolvase, N-terminal catalytic domain"/>
    <property type="match status" value="1"/>
</dbReference>
<evidence type="ECO:0000259" key="1">
    <source>
        <dbReference type="PROSITE" id="PS51736"/>
    </source>
</evidence>
<feature type="domain" description="Resolvase/invertase-type recombinase catalytic" evidence="1">
    <location>
        <begin position="2"/>
        <end position="152"/>
    </location>
</feature>
<dbReference type="InterPro" id="IPR036162">
    <property type="entry name" value="Resolvase-like_N_sf"/>
</dbReference>
<dbReference type="GO" id="GO:0003677">
    <property type="term" value="F:DNA binding"/>
    <property type="evidence" value="ECO:0007669"/>
    <property type="project" value="InterPro"/>
</dbReference>
<dbReference type="CDD" id="cd03768">
    <property type="entry name" value="SR_ResInv"/>
    <property type="match status" value="1"/>
</dbReference>
<dbReference type="InterPro" id="IPR050639">
    <property type="entry name" value="SSR_resolvase"/>
</dbReference>
<dbReference type="InterPro" id="IPR006119">
    <property type="entry name" value="Resolv_N"/>
</dbReference>
<comment type="caution">
    <text evidence="3">The sequence shown here is derived from an EMBL/GenBank/DDBJ whole genome shotgun (WGS) entry which is preliminary data.</text>
</comment>
<protein>
    <recommendedName>
        <fullName evidence="5">Recombinase family protein</fullName>
    </recommendedName>
</protein>
<dbReference type="Pfam" id="PF00239">
    <property type="entry name" value="Resolvase"/>
    <property type="match status" value="1"/>
</dbReference>
<feature type="domain" description="Recombinase" evidence="2">
    <location>
        <begin position="160"/>
        <end position="266"/>
    </location>
</feature>
<gene>
    <name evidence="3" type="ORF">BCR26_04320</name>
</gene>